<organism evidence="1 2">
    <name type="scientific">Pseudomonas coronafaciens pv. striafaciens</name>
    <dbReference type="NCBI Taxonomy" id="235276"/>
    <lineage>
        <taxon>Bacteria</taxon>
        <taxon>Pseudomonadati</taxon>
        <taxon>Pseudomonadota</taxon>
        <taxon>Gammaproteobacteria</taxon>
        <taxon>Pseudomonadales</taxon>
        <taxon>Pseudomonadaceae</taxon>
        <taxon>Pseudomonas</taxon>
        <taxon>Pseudomonas coronafaciens</taxon>
    </lineage>
</organism>
<name>A0A3M4XZG6_9PSED</name>
<reference evidence="1 2" key="1">
    <citation type="submission" date="2018-08" db="EMBL/GenBank/DDBJ databases">
        <title>Recombination of ecologically and evolutionarily significant loci maintains genetic cohesion in the Pseudomonas syringae species complex.</title>
        <authorList>
            <person name="Dillon M."/>
            <person name="Thakur S."/>
            <person name="Almeida R.N.D."/>
            <person name="Weir B.S."/>
            <person name="Guttman D.S."/>
        </authorList>
    </citation>
    <scope>NUCLEOTIDE SEQUENCE [LARGE SCALE GENOMIC DNA]</scope>
    <source>
        <strain evidence="1 2">ICMP 4996</strain>
    </source>
</reference>
<dbReference type="AlphaFoldDB" id="A0A3M4XZG6"/>
<accession>A0A3M4XZG6</accession>
<proteinExistence type="predicted"/>
<evidence type="ECO:0000313" key="2">
    <source>
        <dbReference type="Proteomes" id="UP000268004"/>
    </source>
</evidence>
<sequence length="92" mass="9920">MYRLALSGDFSLMRSDGTASAQADGFRWVDAGQAGSFVTSICKSGYNAASALTLVLEQQQGACTQTPKAFYLTDLVRAKDSRRRRTSMSLAS</sequence>
<protein>
    <submittedName>
        <fullName evidence="1">Uncharacterized protein</fullName>
    </submittedName>
</protein>
<dbReference type="EMBL" id="RBSD01000177">
    <property type="protein sequence ID" value="RMR81915.1"/>
    <property type="molecule type" value="Genomic_DNA"/>
</dbReference>
<gene>
    <name evidence="1" type="ORF">ALP78_04677</name>
</gene>
<evidence type="ECO:0000313" key="1">
    <source>
        <dbReference type="EMBL" id="RMR81915.1"/>
    </source>
</evidence>
<dbReference type="Proteomes" id="UP000268004">
    <property type="component" value="Unassembled WGS sequence"/>
</dbReference>
<comment type="caution">
    <text evidence="1">The sequence shown here is derived from an EMBL/GenBank/DDBJ whole genome shotgun (WGS) entry which is preliminary data.</text>
</comment>